<dbReference type="Proteomes" id="UP000077069">
    <property type="component" value="Unassembled WGS sequence"/>
</dbReference>
<feature type="non-terminal residue" evidence="1">
    <location>
        <position position="177"/>
    </location>
</feature>
<proteinExistence type="predicted"/>
<organism evidence="1 2">
    <name type="scientific">Paraphaeosphaeria sporulosa</name>
    <dbReference type="NCBI Taxonomy" id="1460663"/>
    <lineage>
        <taxon>Eukaryota</taxon>
        <taxon>Fungi</taxon>
        <taxon>Dikarya</taxon>
        <taxon>Ascomycota</taxon>
        <taxon>Pezizomycotina</taxon>
        <taxon>Dothideomycetes</taxon>
        <taxon>Pleosporomycetidae</taxon>
        <taxon>Pleosporales</taxon>
        <taxon>Massarineae</taxon>
        <taxon>Didymosphaeriaceae</taxon>
        <taxon>Paraphaeosphaeria</taxon>
    </lineage>
</organism>
<gene>
    <name evidence="1" type="ORF">CC84DRAFT_1057919</name>
</gene>
<reference evidence="1 2" key="1">
    <citation type="submission" date="2016-05" db="EMBL/GenBank/DDBJ databases">
        <title>Comparative analysis of secretome profiles of manganese(II)-oxidizing ascomycete fungi.</title>
        <authorList>
            <consortium name="DOE Joint Genome Institute"/>
            <person name="Zeiner C.A."/>
            <person name="Purvine S.O."/>
            <person name="Zink E.M."/>
            <person name="Wu S."/>
            <person name="Pasa-Tolic L."/>
            <person name="Chaput D.L."/>
            <person name="Haridas S."/>
            <person name="Grigoriev I.V."/>
            <person name="Santelli C.M."/>
            <person name="Hansel C.M."/>
        </authorList>
    </citation>
    <scope>NUCLEOTIDE SEQUENCE [LARGE SCALE GENOMIC DNA]</scope>
    <source>
        <strain evidence="1 2">AP3s5-JAC2a</strain>
    </source>
</reference>
<evidence type="ECO:0000313" key="1">
    <source>
        <dbReference type="EMBL" id="OAG10965.1"/>
    </source>
</evidence>
<dbReference type="GeneID" id="28757041"/>
<accession>A0A177CTV7</accession>
<feature type="non-terminal residue" evidence="1">
    <location>
        <position position="1"/>
    </location>
</feature>
<dbReference type="RefSeq" id="XP_018041330.1">
    <property type="nucleotide sequence ID" value="XM_018173555.1"/>
</dbReference>
<protein>
    <submittedName>
        <fullName evidence="1">Uncharacterized protein</fullName>
    </submittedName>
</protein>
<keyword evidence="2" id="KW-1185">Reference proteome</keyword>
<name>A0A177CTV7_9PLEO</name>
<evidence type="ECO:0000313" key="2">
    <source>
        <dbReference type="Proteomes" id="UP000077069"/>
    </source>
</evidence>
<dbReference type="OrthoDB" id="4851849at2759"/>
<dbReference type="InParanoid" id="A0A177CTV7"/>
<dbReference type="AlphaFoldDB" id="A0A177CTV7"/>
<dbReference type="STRING" id="1460663.A0A177CTV7"/>
<dbReference type="EMBL" id="KV441549">
    <property type="protein sequence ID" value="OAG10965.1"/>
    <property type="molecule type" value="Genomic_DNA"/>
</dbReference>
<sequence length="177" mass="20162">ILAGIHPTIKRAASELAACVYENRLPDPQTGGYYLHGFSACVNENETQKLGGLYKTILMSAQSPAAVLAKLCQALTENQLPRFFSTHGWGSFRSDLPHLEIFFTTLILERPTVFRLVQFLRSRSDDNPRRVLIRDCGFHRCNGREEVEVLKDIYRATLDRVSRFRLHNACVNNQILQ</sequence>